<evidence type="ECO:0000313" key="12">
    <source>
        <dbReference type="EMBL" id="MBZ4040562.1"/>
    </source>
</evidence>
<dbReference type="Gene3D" id="3.90.79.10">
    <property type="entry name" value="Nucleoside Triphosphate Pyrophosphohydrolase"/>
    <property type="match status" value="1"/>
</dbReference>
<protein>
    <recommendedName>
        <fullName evidence="4">NAD(+) diphosphatase</fullName>
        <ecNumber evidence="4">3.6.1.22</ecNumber>
    </recommendedName>
</protein>
<evidence type="ECO:0000256" key="4">
    <source>
        <dbReference type="ARBA" id="ARBA00012381"/>
    </source>
</evidence>
<dbReference type="Proteomes" id="UP001430954">
    <property type="component" value="Unassembled WGS sequence"/>
</dbReference>
<dbReference type="CDD" id="cd03429">
    <property type="entry name" value="NUDIX_NADH_pyrophosphatase_Nudt13"/>
    <property type="match status" value="1"/>
</dbReference>
<dbReference type="InterPro" id="IPR000086">
    <property type="entry name" value="NUDIX_hydrolase_dom"/>
</dbReference>
<evidence type="ECO:0000256" key="1">
    <source>
        <dbReference type="ARBA" id="ARBA00001946"/>
    </source>
</evidence>
<evidence type="ECO:0000256" key="8">
    <source>
        <dbReference type="ARBA" id="ARBA00023027"/>
    </source>
</evidence>
<evidence type="ECO:0000256" key="6">
    <source>
        <dbReference type="ARBA" id="ARBA00022801"/>
    </source>
</evidence>
<dbReference type="PANTHER" id="PTHR42904:SF6">
    <property type="entry name" value="NAD-CAPPED RNA HYDROLASE NUDT12"/>
    <property type="match status" value="1"/>
</dbReference>
<dbReference type="EC" id="3.6.1.22" evidence="4"/>
<dbReference type="Pfam" id="PF09296">
    <property type="entry name" value="NUDIX-like"/>
    <property type="match status" value="1"/>
</dbReference>
<dbReference type="InterPro" id="IPR020476">
    <property type="entry name" value="Nudix_hydrolase"/>
</dbReference>
<reference evidence="12 13" key="1">
    <citation type="submission" date="2021-09" db="EMBL/GenBank/DDBJ databases">
        <title>Lysobacter sp. 13A isolated from the river sediment.</title>
        <authorList>
            <person name="Liu H."/>
            <person name="Li S."/>
            <person name="Mao S."/>
        </authorList>
    </citation>
    <scope>NUCLEOTIDE SEQUENCE [LARGE SCALE GENOMIC DNA]</scope>
    <source>
        <strain evidence="12 13">13A</strain>
    </source>
</reference>
<dbReference type="InterPro" id="IPR015797">
    <property type="entry name" value="NUDIX_hydrolase-like_dom_sf"/>
</dbReference>
<keyword evidence="8" id="KW-0520">NAD</keyword>
<keyword evidence="13" id="KW-1185">Reference proteome</keyword>
<evidence type="ECO:0000259" key="11">
    <source>
        <dbReference type="PROSITE" id="PS51462"/>
    </source>
</evidence>
<dbReference type="GO" id="GO:0016787">
    <property type="term" value="F:hydrolase activity"/>
    <property type="evidence" value="ECO:0007669"/>
    <property type="project" value="UniProtKB-KW"/>
</dbReference>
<keyword evidence="5" id="KW-0479">Metal-binding</keyword>
<dbReference type="InterPro" id="IPR050241">
    <property type="entry name" value="NAD-cap_RNA_hydrolase_NudC"/>
</dbReference>
<dbReference type="InterPro" id="IPR015376">
    <property type="entry name" value="Znr_NADH_PPase"/>
</dbReference>
<gene>
    <name evidence="12" type="primary">nudC</name>
    <name evidence="12" type="ORF">K6753_13575</name>
</gene>
<dbReference type="Pfam" id="PF00293">
    <property type="entry name" value="NUDIX"/>
    <property type="match status" value="1"/>
</dbReference>
<dbReference type="PRINTS" id="PR00502">
    <property type="entry name" value="NUDIXFAMILY"/>
</dbReference>
<sequence>MTSTGAPFAFIPGCGPDAAPIAALDRADHLRDDSNALAALWNDARVLLLDDTGAVCDDQGQPVPLTGAQISEGPGGVGAAAFLGLDEGGRGWFALDASLTAVSGARSVDLRTAAATWPAREAAAFAEARALQSWRQGHRFCGTCGGEVAMLRAGWLGRCESCGLDHYPRTDPAVIVAVSDGARLLLGRQSTWPARRYSVIAGFVEPGESLEQAVAREVMEETGLRVRRCRYLASQPWPFPGALMLGFAAEAEPGEPQVGVELEDARWFDAAQIRAAAAREAAQDVDDDGPLLSSPISIARWLIEDWLAAAEGNAGASNAAT</sequence>
<evidence type="ECO:0000256" key="10">
    <source>
        <dbReference type="RuleBase" id="RU003476"/>
    </source>
</evidence>
<comment type="similarity">
    <text evidence="3">Belongs to the Nudix hydrolase family. NudC subfamily.</text>
</comment>
<dbReference type="SUPFAM" id="SSF55811">
    <property type="entry name" value="Nudix"/>
    <property type="match status" value="1"/>
</dbReference>
<dbReference type="InterPro" id="IPR020084">
    <property type="entry name" value="NUDIX_hydrolase_CS"/>
</dbReference>
<evidence type="ECO:0000313" key="13">
    <source>
        <dbReference type="Proteomes" id="UP001430954"/>
    </source>
</evidence>
<organism evidence="12 13">
    <name type="scientific">Novilysobacter selenitireducens</name>
    <dbReference type="NCBI Taxonomy" id="2872639"/>
    <lineage>
        <taxon>Bacteria</taxon>
        <taxon>Pseudomonadati</taxon>
        <taxon>Pseudomonadota</taxon>
        <taxon>Gammaproteobacteria</taxon>
        <taxon>Lysobacterales</taxon>
        <taxon>Lysobacteraceae</taxon>
        <taxon>Novilysobacter</taxon>
    </lineage>
</organism>
<accession>A0ABS7T9Q3</accession>
<dbReference type="InterPro" id="IPR049734">
    <property type="entry name" value="NudC-like_C"/>
</dbReference>
<name>A0ABS7T9Q3_9GAMM</name>
<dbReference type="PROSITE" id="PS00893">
    <property type="entry name" value="NUDIX_BOX"/>
    <property type="match status" value="1"/>
</dbReference>
<comment type="cofactor">
    <cofactor evidence="1">
        <name>Mg(2+)</name>
        <dbReference type="ChEBI" id="CHEBI:18420"/>
    </cofactor>
</comment>
<dbReference type="NCBIfam" id="NF001299">
    <property type="entry name" value="PRK00241.1"/>
    <property type="match status" value="1"/>
</dbReference>
<dbReference type="EMBL" id="JAINZW010000008">
    <property type="protein sequence ID" value="MBZ4040562.1"/>
    <property type="molecule type" value="Genomic_DNA"/>
</dbReference>
<keyword evidence="7" id="KW-0460">Magnesium</keyword>
<dbReference type="InterPro" id="IPR015375">
    <property type="entry name" value="NADH_PPase-like_N"/>
</dbReference>
<comment type="catalytic activity">
    <reaction evidence="9">
        <text>a 5'-end NAD(+)-phospho-ribonucleoside in mRNA + H2O = a 5'-end phospho-adenosine-phospho-ribonucleoside in mRNA + beta-nicotinamide D-ribonucleotide + 2 H(+)</text>
        <dbReference type="Rhea" id="RHEA:60876"/>
        <dbReference type="Rhea" id="RHEA-COMP:15698"/>
        <dbReference type="Rhea" id="RHEA-COMP:15719"/>
        <dbReference type="ChEBI" id="CHEBI:14649"/>
        <dbReference type="ChEBI" id="CHEBI:15377"/>
        <dbReference type="ChEBI" id="CHEBI:15378"/>
        <dbReference type="ChEBI" id="CHEBI:144029"/>
        <dbReference type="ChEBI" id="CHEBI:144051"/>
    </reaction>
    <physiologicalReaction direction="left-to-right" evidence="9">
        <dbReference type="Rhea" id="RHEA:60877"/>
    </physiologicalReaction>
</comment>
<dbReference type="Pfam" id="PF09297">
    <property type="entry name" value="Zn_ribbon_NUD"/>
    <property type="match status" value="1"/>
</dbReference>
<dbReference type="Gene3D" id="3.90.79.20">
    <property type="match status" value="1"/>
</dbReference>
<comment type="cofactor">
    <cofactor evidence="2">
        <name>Zn(2+)</name>
        <dbReference type="ChEBI" id="CHEBI:29105"/>
    </cofactor>
</comment>
<evidence type="ECO:0000256" key="7">
    <source>
        <dbReference type="ARBA" id="ARBA00022842"/>
    </source>
</evidence>
<evidence type="ECO:0000256" key="9">
    <source>
        <dbReference type="ARBA" id="ARBA00023679"/>
    </source>
</evidence>
<evidence type="ECO:0000256" key="3">
    <source>
        <dbReference type="ARBA" id="ARBA00009595"/>
    </source>
</evidence>
<proteinExistence type="inferred from homology"/>
<evidence type="ECO:0000256" key="2">
    <source>
        <dbReference type="ARBA" id="ARBA00001947"/>
    </source>
</evidence>
<dbReference type="PROSITE" id="PS51462">
    <property type="entry name" value="NUDIX"/>
    <property type="match status" value="1"/>
</dbReference>
<feature type="domain" description="Nudix hydrolase" evidence="11">
    <location>
        <begin position="168"/>
        <end position="304"/>
    </location>
</feature>
<keyword evidence="6 10" id="KW-0378">Hydrolase</keyword>
<dbReference type="PANTHER" id="PTHR42904">
    <property type="entry name" value="NUDIX HYDROLASE, NUDC SUBFAMILY"/>
    <property type="match status" value="1"/>
</dbReference>
<comment type="caution">
    <text evidence="12">The sequence shown here is derived from an EMBL/GenBank/DDBJ whole genome shotgun (WGS) entry which is preliminary data.</text>
</comment>
<evidence type="ECO:0000256" key="5">
    <source>
        <dbReference type="ARBA" id="ARBA00022723"/>
    </source>
</evidence>